<organism evidence="2 3">
    <name type="scientific">Flavobacterium chilense</name>
    <dbReference type="NCBI Taxonomy" id="946677"/>
    <lineage>
        <taxon>Bacteria</taxon>
        <taxon>Pseudomonadati</taxon>
        <taxon>Bacteroidota</taxon>
        <taxon>Flavobacteriia</taxon>
        <taxon>Flavobacteriales</taxon>
        <taxon>Flavobacteriaceae</taxon>
        <taxon>Flavobacterium</taxon>
    </lineage>
</organism>
<dbReference type="AlphaFoldDB" id="A0A1M7F0A8"/>
<keyword evidence="1" id="KW-0812">Transmembrane</keyword>
<sequence>MDIHNWIHVNKETTAKIFSFTILIMGILFILGAIKDWDWLYKPDEYYQSKWSLGQASRYWGRKTSRIIGFISGVLFTIIGIGWVYFTCIK</sequence>
<feature type="transmembrane region" description="Helical" evidence="1">
    <location>
        <begin position="67"/>
        <end position="86"/>
    </location>
</feature>
<name>A0A1M7F0A8_9FLAO</name>
<dbReference type="STRING" id="946677.SAMN05444484_103170"/>
<dbReference type="OrthoDB" id="1151161at2"/>
<dbReference type="Pfam" id="PF15562">
    <property type="entry name" value="Imm17"/>
    <property type="match status" value="1"/>
</dbReference>
<evidence type="ECO:0000313" key="2">
    <source>
        <dbReference type="EMBL" id="SHL97544.1"/>
    </source>
</evidence>
<evidence type="ECO:0000313" key="3">
    <source>
        <dbReference type="Proteomes" id="UP000184028"/>
    </source>
</evidence>
<dbReference type="Proteomes" id="UP000184028">
    <property type="component" value="Unassembled WGS sequence"/>
</dbReference>
<dbReference type="InterPro" id="IPR029087">
    <property type="entry name" value="Imm17"/>
</dbReference>
<keyword evidence="1" id="KW-0472">Membrane</keyword>
<keyword evidence="1" id="KW-1133">Transmembrane helix</keyword>
<gene>
    <name evidence="2" type="ORF">SAMN05444484_103170</name>
</gene>
<feature type="transmembrane region" description="Helical" evidence="1">
    <location>
        <begin position="15"/>
        <end position="34"/>
    </location>
</feature>
<evidence type="ECO:0000256" key="1">
    <source>
        <dbReference type="SAM" id="Phobius"/>
    </source>
</evidence>
<reference evidence="3" key="1">
    <citation type="submission" date="2016-11" db="EMBL/GenBank/DDBJ databases">
        <authorList>
            <person name="Varghese N."/>
            <person name="Submissions S."/>
        </authorList>
    </citation>
    <scope>NUCLEOTIDE SEQUENCE [LARGE SCALE GENOMIC DNA]</scope>
    <source>
        <strain evidence="3">DSM 24724</strain>
    </source>
</reference>
<accession>A0A1M7F0A8</accession>
<proteinExistence type="predicted"/>
<protein>
    <submittedName>
        <fullName evidence="2">Immunity protein 17</fullName>
    </submittedName>
</protein>
<dbReference type="EMBL" id="FRBT01000003">
    <property type="protein sequence ID" value="SHL97544.1"/>
    <property type="molecule type" value="Genomic_DNA"/>
</dbReference>
<keyword evidence="3" id="KW-1185">Reference proteome</keyword>